<evidence type="ECO:0000256" key="1">
    <source>
        <dbReference type="SAM" id="MobiDB-lite"/>
    </source>
</evidence>
<name>A0A7X2PAF3_9FIRM</name>
<proteinExistence type="predicted"/>
<organism evidence="2 3">
    <name type="scientific">Bilifractor porci</name>
    <dbReference type="NCBI Taxonomy" id="2606636"/>
    <lineage>
        <taxon>Bacteria</taxon>
        <taxon>Bacillati</taxon>
        <taxon>Bacillota</taxon>
        <taxon>Clostridia</taxon>
        <taxon>Lachnospirales</taxon>
        <taxon>Lachnospiraceae</taxon>
        <taxon>Bilifractor</taxon>
    </lineage>
</organism>
<protein>
    <submittedName>
        <fullName evidence="2">Uncharacterized protein</fullName>
    </submittedName>
</protein>
<evidence type="ECO:0000313" key="3">
    <source>
        <dbReference type="Proteomes" id="UP000466864"/>
    </source>
</evidence>
<dbReference type="RefSeq" id="WP_154458610.1">
    <property type="nucleotide sequence ID" value="NZ_VUMV01000008.1"/>
</dbReference>
<accession>A0A7X2PAF3</accession>
<gene>
    <name evidence="2" type="ORF">FYJ60_10225</name>
</gene>
<evidence type="ECO:0000313" key="2">
    <source>
        <dbReference type="EMBL" id="MST82693.1"/>
    </source>
</evidence>
<feature type="region of interest" description="Disordered" evidence="1">
    <location>
        <begin position="128"/>
        <end position="156"/>
    </location>
</feature>
<keyword evidence="3" id="KW-1185">Reference proteome</keyword>
<dbReference type="Proteomes" id="UP000466864">
    <property type="component" value="Unassembled WGS sequence"/>
</dbReference>
<reference evidence="2 3" key="1">
    <citation type="submission" date="2019-08" db="EMBL/GenBank/DDBJ databases">
        <title>In-depth cultivation of the pig gut microbiome towards novel bacterial diversity and tailored functional studies.</title>
        <authorList>
            <person name="Wylensek D."/>
            <person name="Hitch T.C.A."/>
            <person name="Clavel T."/>
        </authorList>
    </citation>
    <scope>NUCLEOTIDE SEQUENCE [LARGE SCALE GENOMIC DNA]</scope>
    <source>
        <strain evidence="2 3">Oil+RF-744-WCA-WT-13</strain>
    </source>
</reference>
<dbReference type="EMBL" id="VUMV01000008">
    <property type="protein sequence ID" value="MST82693.1"/>
    <property type="molecule type" value="Genomic_DNA"/>
</dbReference>
<sequence>MKTYVLSTEEFLVLAAKEGVETCALLSAENMHPLSRRESVEVVFGLAQKGLIDVSCDQYTAVPEMQELFAVIRNSAKILHISYADKSAPPHCMYLSGDAVVDMTPAGIGSDLFRFCVGERKNLPELLEEDGQLPEETIAEENRETGLPEDTGNTDLKDPELLFRDSTCILAADVEDMRTALIYERVCVRRTGICYEITDTVFTAEGNRGRTFPYGRERLGKLLNRMTGEKKDGTD</sequence>
<comment type="caution">
    <text evidence="2">The sequence shown here is derived from an EMBL/GenBank/DDBJ whole genome shotgun (WGS) entry which is preliminary data.</text>
</comment>
<dbReference type="AlphaFoldDB" id="A0A7X2PAF3"/>
<feature type="compositionally biased region" description="Acidic residues" evidence="1">
    <location>
        <begin position="128"/>
        <end position="139"/>
    </location>
</feature>